<keyword evidence="3" id="KW-1185">Reference proteome</keyword>
<comment type="caution">
    <text evidence="2">The sequence shown here is derived from an EMBL/GenBank/DDBJ whole genome shotgun (WGS) entry which is preliminary data.</text>
</comment>
<dbReference type="EMBL" id="BMID01000001">
    <property type="protein sequence ID" value="GFZ97850.1"/>
    <property type="molecule type" value="Genomic_DNA"/>
</dbReference>
<keyword evidence="1" id="KW-1133">Transmembrane helix</keyword>
<protein>
    <recommendedName>
        <fullName evidence="4">2TM domain-containing protein</fullName>
    </recommendedName>
</protein>
<proteinExistence type="predicted"/>
<dbReference type="RefSeq" id="WP_188640964.1">
    <property type="nucleotide sequence ID" value="NZ_BMID01000001.1"/>
</dbReference>
<evidence type="ECO:0000313" key="3">
    <source>
        <dbReference type="Proteomes" id="UP000603317"/>
    </source>
</evidence>
<reference evidence="3" key="1">
    <citation type="journal article" date="2019" name="Int. J. Syst. Evol. Microbiol.">
        <title>The Global Catalogue of Microorganisms (GCM) 10K type strain sequencing project: providing services to taxonomists for standard genome sequencing and annotation.</title>
        <authorList>
            <consortium name="The Broad Institute Genomics Platform"/>
            <consortium name="The Broad Institute Genome Sequencing Center for Infectious Disease"/>
            <person name="Wu L."/>
            <person name="Ma J."/>
        </authorList>
    </citation>
    <scope>NUCLEOTIDE SEQUENCE [LARGE SCALE GENOMIC DNA]</scope>
    <source>
        <strain evidence="3">CGMCC 1.15297</strain>
    </source>
</reference>
<feature type="transmembrane region" description="Helical" evidence="1">
    <location>
        <begin position="56"/>
        <end position="72"/>
    </location>
</feature>
<gene>
    <name evidence="2" type="ORF">GCM10010923_02370</name>
</gene>
<evidence type="ECO:0008006" key="4">
    <source>
        <dbReference type="Google" id="ProtNLM"/>
    </source>
</evidence>
<organism evidence="2 3">
    <name type="scientific">Blastomonas marina</name>
    <dbReference type="NCBI Taxonomy" id="1867408"/>
    <lineage>
        <taxon>Bacteria</taxon>
        <taxon>Pseudomonadati</taxon>
        <taxon>Pseudomonadota</taxon>
        <taxon>Alphaproteobacteria</taxon>
        <taxon>Sphingomonadales</taxon>
        <taxon>Sphingomonadaceae</taxon>
        <taxon>Blastomonas</taxon>
    </lineage>
</organism>
<keyword evidence="1" id="KW-0472">Membrane</keyword>
<dbReference type="Proteomes" id="UP000603317">
    <property type="component" value="Unassembled WGS sequence"/>
</dbReference>
<feature type="transmembrane region" description="Helical" evidence="1">
    <location>
        <begin position="24"/>
        <end position="44"/>
    </location>
</feature>
<evidence type="ECO:0000256" key="1">
    <source>
        <dbReference type="SAM" id="Phobius"/>
    </source>
</evidence>
<accession>A0ABQ1F2B7</accession>
<evidence type="ECO:0000313" key="2">
    <source>
        <dbReference type="EMBL" id="GFZ97850.1"/>
    </source>
</evidence>
<sequence length="89" mass="9932">MANEVGAADLTGRAARFAIRHKRALTIGGAIWFWASMAVYARLVSLPDLPDWARQGFFWTGVAYNAIWWGFVQPRIAGHVKTIEQKGNT</sequence>
<name>A0ABQ1F2B7_9SPHN</name>
<keyword evidence="1" id="KW-0812">Transmembrane</keyword>